<evidence type="ECO:0000313" key="4">
    <source>
        <dbReference type="Proteomes" id="UP001076655"/>
    </source>
</evidence>
<keyword evidence="2" id="KW-0732">Signal</keyword>
<reference evidence="3" key="1">
    <citation type="submission" date="2022-08" db="EMBL/GenBank/DDBJ databases">
        <authorList>
            <person name="Dale J.L."/>
        </authorList>
    </citation>
    <scope>NUCLEOTIDE SEQUENCE</scope>
    <source>
        <strain evidence="3">2022EL-00758</strain>
    </source>
</reference>
<dbReference type="Proteomes" id="UP001076655">
    <property type="component" value="Unassembled WGS sequence"/>
</dbReference>
<dbReference type="PANTHER" id="PTHR35890:SF3">
    <property type="entry name" value="ECOTIN"/>
    <property type="match status" value="1"/>
</dbReference>
<comment type="caution">
    <text evidence="3">The sequence shown here is derived from an EMBL/GenBank/DDBJ whole genome shotgun (WGS) entry which is preliminary data.</text>
</comment>
<sequence>MKKLILPVMAMFAAAGAYAEEAKTADMEPLKIVKTDNGMNELKHFPQAASGQVRHVIAVEPKADESQYKIELVIGKNQMTDCNRQWFGGTLTQKTVEGFGYDYYETGELTGPMSTMMGCLNNEKHEAFISANLGDEAFVRYNSRLPVVVYAPKDVDVKYRIWSTDNQLLDAPAK</sequence>
<gene>
    <name evidence="3" type="primary">eco</name>
    <name evidence="3" type="ORF">N0392_06010</name>
</gene>
<dbReference type="AlphaFoldDB" id="A0A9Q4GRA8"/>
<comment type="similarity">
    <text evidence="1">Belongs to the protease inhibitor I11 (ecotin) family.</text>
</comment>
<dbReference type="OrthoDB" id="997196at2"/>
<dbReference type="Gene3D" id="2.60.40.550">
    <property type="entry name" value="Ecotin"/>
    <property type="match status" value="1"/>
</dbReference>
<accession>A0A9Q4GRA8</accession>
<dbReference type="Gene3D" id="4.10.1230.10">
    <property type="entry name" value="Ecotin, trypsin inhibitor"/>
    <property type="match status" value="1"/>
</dbReference>
<dbReference type="Pfam" id="PF03974">
    <property type="entry name" value="Ecotin"/>
    <property type="match status" value="1"/>
</dbReference>
<name>A0A9Q4GRA8_MORMO</name>
<evidence type="ECO:0000256" key="2">
    <source>
        <dbReference type="SAM" id="SignalP"/>
    </source>
</evidence>
<feature type="chain" id="PRO_5040211217" evidence="2">
    <location>
        <begin position="20"/>
        <end position="174"/>
    </location>
</feature>
<dbReference type="GO" id="GO:0004867">
    <property type="term" value="F:serine-type endopeptidase inhibitor activity"/>
    <property type="evidence" value="ECO:0007669"/>
    <property type="project" value="InterPro"/>
</dbReference>
<dbReference type="InterPro" id="IPR027438">
    <property type="entry name" value="Ecotin_C"/>
</dbReference>
<dbReference type="NCBIfam" id="NF002987">
    <property type="entry name" value="PRK03719.1"/>
    <property type="match status" value="1"/>
</dbReference>
<evidence type="ECO:0000313" key="3">
    <source>
        <dbReference type="EMBL" id="MCY0789237.1"/>
    </source>
</evidence>
<evidence type="ECO:0000256" key="1">
    <source>
        <dbReference type="ARBA" id="ARBA00010558"/>
    </source>
</evidence>
<dbReference type="PANTHER" id="PTHR35890">
    <property type="match status" value="1"/>
</dbReference>
<dbReference type="SUPFAM" id="SSF49772">
    <property type="entry name" value="Ecotin, trypsin inhibitor"/>
    <property type="match status" value="1"/>
</dbReference>
<organism evidence="3 4">
    <name type="scientific">Morganella morganii</name>
    <name type="common">Proteus morganii</name>
    <dbReference type="NCBI Taxonomy" id="582"/>
    <lineage>
        <taxon>Bacteria</taxon>
        <taxon>Pseudomonadati</taxon>
        <taxon>Pseudomonadota</taxon>
        <taxon>Gammaproteobacteria</taxon>
        <taxon>Enterobacterales</taxon>
        <taxon>Morganellaceae</taxon>
        <taxon>Morganella</taxon>
    </lineage>
</organism>
<proteinExistence type="inferred from homology"/>
<feature type="signal peptide" evidence="2">
    <location>
        <begin position="1"/>
        <end position="19"/>
    </location>
</feature>
<dbReference type="InterPro" id="IPR036198">
    <property type="entry name" value="Ecotin_sf"/>
</dbReference>
<dbReference type="EMBL" id="JAPNMI010000003">
    <property type="protein sequence ID" value="MCY0789237.1"/>
    <property type="molecule type" value="Genomic_DNA"/>
</dbReference>
<protein>
    <submittedName>
        <fullName evidence="3">Serine protease inhibitor ecotin</fullName>
    </submittedName>
</protein>
<dbReference type="RefSeq" id="WP_052956694.1">
    <property type="nucleotide sequence ID" value="NZ_CP076623.1"/>
</dbReference>
<dbReference type="InterPro" id="IPR005658">
    <property type="entry name" value="Prot_inh_ecotin"/>
</dbReference>